<keyword evidence="4" id="KW-0808">Transferase</keyword>
<dbReference type="SUPFAM" id="SSF56112">
    <property type="entry name" value="Protein kinase-like (PK-like)"/>
    <property type="match status" value="1"/>
</dbReference>
<dbReference type="PANTHER" id="PTHR45637">
    <property type="entry name" value="FLIPPASE KINASE 1-RELATED"/>
    <property type="match status" value="1"/>
</dbReference>
<dbReference type="InterPro" id="IPR008271">
    <property type="entry name" value="Ser/Thr_kinase_AS"/>
</dbReference>
<comment type="caution">
    <text evidence="12">The sequence shown here is derived from an EMBL/GenBank/DDBJ whole genome shotgun (WGS) entry which is preliminary data.</text>
</comment>
<dbReference type="Gene3D" id="1.10.510.10">
    <property type="entry name" value="Transferase(Phosphotransferase) domain 1"/>
    <property type="match status" value="1"/>
</dbReference>
<reference evidence="12" key="2">
    <citation type="journal article" date="2023" name="Int. J. Mol. Sci.">
        <title>De Novo Assembly and Annotation of 11 Diverse Shrub Willow (Salix) Genomes Reveals Novel Gene Organization in Sex-Linked Regions.</title>
        <authorList>
            <person name="Hyden B."/>
            <person name="Feng K."/>
            <person name="Yates T.B."/>
            <person name="Jawdy S."/>
            <person name="Cereghino C."/>
            <person name="Smart L.B."/>
            <person name="Muchero W."/>
        </authorList>
    </citation>
    <scope>NUCLEOTIDE SEQUENCE</scope>
    <source>
        <tissue evidence="12">Shoot tip</tissue>
    </source>
</reference>
<evidence type="ECO:0000256" key="1">
    <source>
        <dbReference type="ARBA" id="ARBA00009903"/>
    </source>
</evidence>
<comment type="catalytic activity">
    <reaction evidence="8">
        <text>L-threonyl-[protein] + ATP = O-phospho-L-threonyl-[protein] + ADP + H(+)</text>
        <dbReference type="Rhea" id="RHEA:46608"/>
        <dbReference type="Rhea" id="RHEA-COMP:11060"/>
        <dbReference type="Rhea" id="RHEA-COMP:11605"/>
        <dbReference type="ChEBI" id="CHEBI:15378"/>
        <dbReference type="ChEBI" id="CHEBI:30013"/>
        <dbReference type="ChEBI" id="CHEBI:30616"/>
        <dbReference type="ChEBI" id="CHEBI:61977"/>
        <dbReference type="ChEBI" id="CHEBI:456216"/>
        <dbReference type="EC" id="2.7.11.1"/>
    </reaction>
</comment>
<protein>
    <recommendedName>
        <fullName evidence="2">non-specific serine/threonine protein kinase</fullName>
        <ecNumber evidence="2">2.7.11.1</ecNumber>
    </recommendedName>
</protein>
<evidence type="ECO:0000256" key="6">
    <source>
        <dbReference type="ARBA" id="ARBA00022777"/>
    </source>
</evidence>
<evidence type="ECO:0000256" key="7">
    <source>
        <dbReference type="ARBA" id="ARBA00022840"/>
    </source>
</evidence>
<keyword evidence="13" id="KW-1185">Reference proteome</keyword>
<evidence type="ECO:0000256" key="4">
    <source>
        <dbReference type="ARBA" id="ARBA00022679"/>
    </source>
</evidence>
<evidence type="ECO:0000256" key="2">
    <source>
        <dbReference type="ARBA" id="ARBA00012513"/>
    </source>
</evidence>
<gene>
    <name evidence="12" type="ORF">OIU77_007539</name>
</gene>
<evidence type="ECO:0000256" key="10">
    <source>
        <dbReference type="SAM" id="MobiDB-lite"/>
    </source>
</evidence>
<organism evidence="12 13">
    <name type="scientific">Salix suchowensis</name>
    <dbReference type="NCBI Taxonomy" id="1278906"/>
    <lineage>
        <taxon>Eukaryota</taxon>
        <taxon>Viridiplantae</taxon>
        <taxon>Streptophyta</taxon>
        <taxon>Embryophyta</taxon>
        <taxon>Tracheophyta</taxon>
        <taxon>Spermatophyta</taxon>
        <taxon>Magnoliopsida</taxon>
        <taxon>eudicotyledons</taxon>
        <taxon>Gunneridae</taxon>
        <taxon>Pentapetalae</taxon>
        <taxon>rosids</taxon>
        <taxon>fabids</taxon>
        <taxon>Malpighiales</taxon>
        <taxon>Salicaceae</taxon>
        <taxon>Saliceae</taxon>
        <taxon>Salix</taxon>
    </lineage>
</organism>
<reference evidence="12" key="1">
    <citation type="submission" date="2022-10" db="EMBL/GenBank/DDBJ databases">
        <authorList>
            <person name="Hyden B.L."/>
            <person name="Feng K."/>
            <person name="Yates T."/>
            <person name="Jawdy S."/>
            <person name="Smart L.B."/>
            <person name="Muchero W."/>
        </authorList>
    </citation>
    <scope>NUCLEOTIDE SEQUENCE</scope>
    <source>
        <tissue evidence="12">Shoot tip</tissue>
    </source>
</reference>
<dbReference type="PROSITE" id="PS50011">
    <property type="entry name" value="PROTEIN_KINASE_DOM"/>
    <property type="match status" value="1"/>
</dbReference>
<comment type="similarity">
    <text evidence="1">Belongs to the protein kinase superfamily. AGC Ser/Thr protein kinase family.</text>
</comment>
<feature type="region of interest" description="Disordered" evidence="10">
    <location>
        <begin position="1"/>
        <end position="35"/>
    </location>
</feature>
<evidence type="ECO:0000256" key="5">
    <source>
        <dbReference type="ARBA" id="ARBA00022741"/>
    </source>
</evidence>
<dbReference type="EMBL" id="JAPFFI010000020">
    <property type="protein sequence ID" value="KAJ6339604.1"/>
    <property type="molecule type" value="Genomic_DNA"/>
</dbReference>
<proteinExistence type="inferred from homology"/>
<keyword evidence="7" id="KW-0067">ATP-binding</keyword>
<name>A0ABQ9AHM4_9ROSI</name>
<dbReference type="Pfam" id="PF00069">
    <property type="entry name" value="Pkinase"/>
    <property type="match status" value="2"/>
</dbReference>
<evidence type="ECO:0000259" key="11">
    <source>
        <dbReference type="PROSITE" id="PS50011"/>
    </source>
</evidence>
<feature type="compositionally biased region" description="Basic and acidic residues" evidence="10">
    <location>
        <begin position="1"/>
        <end position="10"/>
    </location>
</feature>
<feature type="compositionally biased region" description="Low complexity" evidence="10">
    <location>
        <begin position="16"/>
        <end position="35"/>
    </location>
</feature>
<evidence type="ECO:0000256" key="9">
    <source>
        <dbReference type="ARBA" id="ARBA00048679"/>
    </source>
</evidence>
<comment type="catalytic activity">
    <reaction evidence="9">
        <text>L-seryl-[protein] + ATP = O-phospho-L-seryl-[protein] + ADP + H(+)</text>
        <dbReference type="Rhea" id="RHEA:17989"/>
        <dbReference type="Rhea" id="RHEA-COMP:9863"/>
        <dbReference type="Rhea" id="RHEA-COMP:11604"/>
        <dbReference type="ChEBI" id="CHEBI:15378"/>
        <dbReference type="ChEBI" id="CHEBI:29999"/>
        <dbReference type="ChEBI" id="CHEBI:30616"/>
        <dbReference type="ChEBI" id="CHEBI:83421"/>
        <dbReference type="ChEBI" id="CHEBI:456216"/>
        <dbReference type="EC" id="2.7.11.1"/>
    </reaction>
</comment>
<keyword evidence="6" id="KW-0418">Kinase</keyword>
<dbReference type="Proteomes" id="UP001141253">
    <property type="component" value="Chromosome 15W"/>
</dbReference>
<accession>A0ABQ9AHM4</accession>
<sequence>MATKANREESLPDYDSCSSSTTVPESSRSWMSNRSFGSRRSSISISSSVADTASICSTAHMKPHKANQVAWEAINRIQRATGRVGLDHFRLLRRLGSGDIGNVYLCQIRNPVVGLPQCFLCHESEFEASHYSCLVTEYCPGGDLYAARQRQPWKRFSISSAKFYAAETLLALEYLHMMGIVYRDLKPENVLVREDGHIMLSDFDLSFRCDFVPKLLSKKREPRITTTIREHIDGHGCDDEADTELVAEPISARSKSFVGTHEYLAPEVISGQGHGSAVDWWTLGVFLYEMLYGRTPFKGETNEKTLINILKQPLIFPRIGVNSSKEFEEMMKLQDLVGKLLVKNPRRRIGSLKGSVEIKRHEFFKGVNWALIRSIKPPESPGDLCRFRSRARIPKLSKKERQEPYQIPCHFDYF</sequence>
<evidence type="ECO:0000313" key="12">
    <source>
        <dbReference type="EMBL" id="KAJ6339604.1"/>
    </source>
</evidence>
<evidence type="ECO:0000313" key="13">
    <source>
        <dbReference type="Proteomes" id="UP001141253"/>
    </source>
</evidence>
<evidence type="ECO:0000256" key="8">
    <source>
        <dbReference type="ARBA" id="ARBA00047899"/>
    </source>
</evidence>
<dbReference type="InterPro" id="IPR000719">
    <property type="entry name" value="Prot_kinase_dom"/>
</dbReference>
<dbReference type="InterPro" id="IPR011009">
    <property type="entry name" value="Kinase-like_dom_sf"/>
</dbReference>
<dbReference type="EC" id="2.7.11.1" evidence="2"/>
<evidence type="ECO:0000256" key="3">
    <source>
        <dbReference type="ARBA" id="ARBA00022527"/>
    </source>
</evidence>
<dbReference type="PROSITE" id="PS00108">
    <property type="entry name" value="PROTEIN_KINASE_ST"/>
    <property type="match status" value="1"/>
</dbReference>
<feature type="domain" description="Protein kinase" evidence="11">
    <location>
        <begin position="25"/>
        <end position="364"/>
    </location>
</feature>
<keyword evidence="5" id="KW-0547">Nucleotide-binding</keyword>
<dbReference type="SMART" id="SM00220">
    <property type="entry name" value="S_TKc"/>
    <property type="match status" value="1"/>
</dbReference>
<keyword evidence="3" id="KW-0723">Serine/threonine-protein kinase</keyword>